<organism evidence="8 9">
    <name type="scientific">Corynebacterium glutamicum</name>
    <name type="common">Brevibacterium saccharolyticum</name>
    <dbReference type="NCBI Taxonomy" id="1718"/>
    <lineage>
        <taxon>Bacteria</taxon>
        <taxon>Bacillati</taxon>
        <taxon>Actinomycetota</taxon>
        <taxon>Actinomycetes</taxon>
        <taxon>Mycobacteriales</taxon>
        <taxon>Corynebacteriaceae</taxon>
        <taxon>Corynebacterium</taxon>
    </lineage>
</organism>
<feature type="transmembrane region" description="Helical" evidence="6">
    <location>
        <begin position="65"/>
        <end position="91"/>
    </location>
</feature>
<gene>
    <name evidence="8" type="ORF">AUP69_04490</name>
</gene>
<evidence type="ECO:0000313" key="8">
    <source>
        <dbReference type="EMBL" id="OKX83034.1"/>
    </source>
</evidence>
<dbReference type="GO" id="GO:0005886">
    <property type="term" value="C:plasma membrane"/>
    <property type="evidence" value="ECO:0007669"/>
    <property type="project" value="UniProtKB-SubCell"/>
</dbReference>
<evidence type="ECO:0000313" key="9">
    <source>
        <dbReference type="Proteomes" id="UP000186091"/>
    </source>
</evidence>
<protein>
    <recommendedName>
        <fullName evidence="7">Phosphatidylglycerol lysyltransferase C-terminal domain-containing protein</fullName>
    </recommendedName>
</protein>
<dbReference type="RefSeq" id="WP_003856739.1">
    <property type="nucleotide sequence ID" value="NZ_JAAOYN010000001.1"/>
</dbReference>
<dbReference type="Pfam" id="PF09924">
    <property type="entry name" value="LPG_synthase_C"/>
    <property type="match status" value="1"/>
</dbReference>
<dbReference type="PANTHER" id="PTHR34697:SF2">
    <property type="entry name" value="PHOSPHATIDYLGLYCEROL LYSYLTRANSFERASE"/>
    <property type="match status" value="1"/>
</dbReference>
<feature type="transmembrane region" description="Helical" evidence="6">
    <location>
        <begin position="145"/>
        <end position="164"/>
    </location>
</feature>
<feature type="transmembrane region" description="Helical" evidence="6">
    <location>
        <begin position="351"/>
        <end position="373"/>
    </location>
</feature>
<dbReference type="GO" id="GO:0055091">
    <property type="term" value="P:phospholipid homeostasis"/>
    <property type="evidence" value="ECO:0007669"/>
    <property type="project" value="TreeGrafter"/>
</dbReference>
<evidence type="ECO:0000256" key="3">
    <source>
        <dbReference type="ARBA" id="ARBA00022692"/>
    </source>
</evidence>
<dbReference type="PANTHER" id="PTHR34697">
    <property type="entry name" value="PHOSPHATIDYLGLYCEROL LYSYLTRANSFERASE"/>
    <property type="match status" value="1"/>
</dbReference>
<keyword evidence="5 6" id="KW-0472">Membrane</keyword>
<dbReference type="AlphaFoldDB" id="A0AB36IA81"/>
<keyword evidence="4 6" id="KW-1133">Transmembrane helix</keyword>
<dbReference type="GO" id="GO:0016755">
    <property type="term" value="F:aminoacyltransferase activity"/>
    <property type="evidence" value="ECO:0007669"/>
    <property type="project" value="TreeGrafter"/>
</dbReference>
<dbReference type="Proteomes" id="UP000186091">
    <property type="component" value="Unassembled WGS sequence"/>
</dbReference>
<feature type="transmembrane region" description="Helical" evidence="6">
    <location>
        <begin position="393"/>
        <end position="416"/>
    </location>
</feature>
<feature type="domain" description="Phosphatidylglycerol lysyltransferase C-terminal" evidence="7">
    <location>
        <begin position="492"/>
        <end position="794"/>
    </location>
</feature>
<sequence>MKDASRSYLLFGLRWLGRSLRFAPLSLLMIIVTWGLREVFGAEDPVNSSLVDNLGLTLPWSLNDPHFLTAGFSSSTTTAALMSTLWIIVFAVPSERILGSLKFAITAAFIHISSIPLGIGIAHLIEEADLNHWGNDMLADVLLTPDFWVFGVAAFASASMPLLWRRRTRLFLFTITLTLLLYTGTLADVTMLTATIIGSVAGELNRHRKTPGGRWLPGSLTVREARIMTAILITVVAAGPVLATLNPLTHGPFSSATELIWQPLVTEEHMHHLCHADSTSDACQGALDQLQQHGVGPSVANLIPLILTVVLAMGLSRGRRLAWILAVLAQLISIAVLMFQLTKLSADSTDLLWSVNAFSVIVPWLVALAVLVFSRRAFQVKIDTARISKSLGALMVTWLATAALWILATLFLPHAFHPHPTLGLAFKELPFRYLPPTIDTVLSHQLFPRSPAGWAVFEWTGTLFWLVVAATLHHLLMGVPSNKAHEDQENAATLLRSGSGDHLSWMTIWGGNTYWWAPENAGYMAYRVKRGIAITLGEPILGPDSSVSKAELAAQFEEFASNQGWIVAWYSVGEEFSKERINAGHHTLRVAEEAVLSSANADFKGKQFQNVRTARNRAAKEGVSSIWTTWADLSAEMQHKIITLSEEWVSDKALPEMGFTLGTVNELSDPDTYLLLAIDEEEHLHGVTSWLPVYEKGRIVGYTLDVMRRDPQGFKSVIEFLISEAVVIARDHDLEWMSMSGAPLSTPPGVADDGTIGQILELLGRTMEPFYGFRSLAASKNKFHPEHHGWYLCYRDELSLPSIGLAVAACYLNEFPLPNWLKKTATSAPSHS</sequence>
<proteinExistence type="predicted"/>
<accession>A0AB36IA81</accession>
<evidence type="ECO:0000256" key="6">
    <source>
        <dbReference type="SAM" id="Phobius"/>
    </source>
</evidence>
<keyword evidence="3 6" id="KW-0812">Transmembrane</keyword>
<dbReference type="InterPro" id="IPR051211">
    <property type="entry name" value="PG_lysyltransferase"/>
</dbReference>
<dbReference type="InterPro" id="IPR024320">
    <property type="entry name" value="LPG_synthase_C"/>
</dbReference>
<comment type="caution">
    <text evidence="8">The sequence shown here is derived from an EMBL/GenBank/DDBJ whole genome shotgun (WGS) entry which is preliminary data.</text>
</comment>
<name>A0AB36IA81_CORGT</name>
<comment type="subcellular location">
    <subcellularLocation>
        <location evidence="1">Cell membrane</location>
        <topology evidence="1">Multi-pass membrane protein</topology>
    </subcellularLocation>
</comment>
<feature type="transmembrane region" description="Helical" evidence="6">
    <location>
        <begin position="171"/>
        <end position="197"/>
    </location>
</feature>
<dbReference type="EMBL" id="LOQT01000013">
    <property type="protein sequence ID" value="OKX83034.1"/>
    <property type="molecule type" value="Genomic_DNA"/>
</dbReference>
<evidence type="ECO:0000256" key="5">
    <source>
        <dbReference type="ARBA" id="ARBA00023136"/>
    </source>
</evidence>
<evidence type="ECO:0000259" key="7">
    <source>
        <dbReference type="Pfam" id="PF09924"/>
    </source>
</evidence>
<feature type="transmembrane region" description="Helical" evidence="6">
    <location>
        <begin position="103"/>
        <end position="125"/>
    </location>
</feature>
<evidence type="ECO:0000256" key="2">
    <source>
        <dbReference type="ARBA" id="ARBA00022475"/>
    </source>
</evidence>
<feature type="transmembrane region" description="Helical" evidence="6">
    <location>
        <begin position="321"/>
        <end position="339"/>
    </location>
</feature>
<evidence type="ECO:0000256" key="1">
    <source>
        <dbReference type="ARBA" id="ARBA00004651"/>
    </source>
</evidence>
<reference evidence="8 9" key="1">
    <citation type="submission" date="2015-12" db="EMBL/GenBank/DDBJ databases">
        <title>Genome sequence of Corynebacterium AS 1.542.</title>
        <authorList>
            <person name="Yang J."/>
            <person name="Yang S."/>
        </authorList>
    </citation>
    <scope>NUCLEOTIDE SEQUENCE [LARGE SCALE GENOMIC DNA]</scope>
    <source>
        <strain evidence="8 9">AS 1.542</strain>
    </source>
</reference>
<evidence type="ECO:0000256" key="4">
    <source>
        <dbReference type="ARBA" id="ARBA00022989"/>
    </source>
</evidence>
<keyword evidence="2" id="KW-1003">Cell membrane</keyword>